<evidence type="ECO:0000256" key="12">
    <source>
        <dbReference type="SAM" id="Phobius"/>
    </source>
</evidence>
<evidence type="ECO:0000256" key="7">
    <source>
        <dbReference type="ARBA" id="ARBA00023053"/>
    </source>
</evidence>
<organism evidence="14 15">
    <name type="scientific">Malassezia japonica</name>
    <dbReference type="NCBI Taxonomy" id="223818"/>
    <lineage>
        <taxon>Eukaryota</taxon>
        <taxon>Fungi</taxon>
        <taxon>Dikarya</taxon>
        <taxon>Basidiomycota</taxon>
        <taxon>Ustilaginomycotina</taxon>
        <taxon>Malasseziomycetes</taxon>
        <taxon>Malasseziales</taxon>
        <taxon>Malasseziaceae</taxon>
        <taxon>Malassezia</taxon>
    </lineage>
</organism>
<feature type="transmembrane region" description="Helical" evidence="12">
    <location>
        <begin position="343"/>
        <end position="362"/>
    </location>
</feature>
<evidence type="ECO:0000256" key="5">
    <source>
        <dbReference type="ARBA" id="ARBA00022692"/>
    </source>
</evidence>
<dbReference type="AlphaFoldDB" id="A0AAF0EX45"/>
<keyword evidence="5 12" id="KW-0812">Transmembrane</keyword>
<evidence type="ECO:0000256" key="4">
    <source>
        <dbReference type="ARBA" id="ARBA00022449"/>
    </source>
</evidence>
<evidence type="ECO:0000256" key="10">
    <source>
        <dbReference type="ARBA" id="ARBA00023201"/>
    </source>
</evidence>
<feature type="domain" description="Cation/H+ exchanger transmembrane" evidence="13">
    <location>
        <begin position="4"/>
        <end position="410"/>
    </location>
</feature>
<keyword evidence="6 12" id="KW-1133">Transmembrane helix</keyword>
<evidence type="ECO:0000256" key="1">
    <source>
        <dbReference type="ARBA" id="ARBA00004141"/>
    </source>
</evidence>
<feature type="compositionally biased region" description="Acidic residues" evidence="11">
    <location>
        <begin position="508"/>
        <end position="531"/>
    </location>
</feature>
<feature type="transmembrane region" description="Helical" evidence="12">
    <location>
        <begin position="190"/>
        <end position="207"/>
    </location>
</feature>
<dbReference type="GO" id="GO:0120029">
    <property type="term" value="P:proton export across plasma membrane"/>
    <property type="evidence" value="ECO:0007669"/>
    <property type="project" value="InterPro"/>
</dbReference>
<dbReference type="GO" id="GO:0030007">
    <property type="term" value="P:intracellular potassium ion homeostasis"/>
    <property type="evidence" value="ECO:0007669"/>
    <property type="project" value="TreeGrafter"/>
</dbReference>
<evidence type="ECO:0000256" key="11">
    <source>
        <dbReference type="SAM" id="MobiDB-lite"/>
    </source>
</evidence>
<evidence type="ECO:0000256" key="9">
    <source>
        <dbReference type="ARBA" id="ARBA00023136"/>
    </source>
</evidence>
<keyword evidence="7" id="KW-0915">Sodium</keyword>
<sequence>MLIKEKLYLGEAPLALLFGIIIGPVSAKIFSPNKWGHQLANTPGSEITNEITLEVMRVTIALSVFSVGVELPKKYVWRHWKSIAMLLGPVMVWGWLISALLIWALVPGLDFLNSLMVASCVSPTDPILAQAVVGGPWAEKHVPAHIRHLLQCESGCNDGAAFPFLFLAYYLTVNRPQVAFPVGKWFYQTWAWEICLGTAIGAFMGFLARKMIRFSERRKLVDRESFVAQYLSLAIASMGVNVLLGSDDLLAAFACGTAFAWDGWFQKQTEDSNFSSIVDLVFNIATFIYIGAIMPWHDFVDASIDLSIWRLIVLSILVLLLKRIPVVVLLWKWIPDIKTFQEALFSGYFGPMGVGAIFMSTYGRLLLIEHVSHPPQNTNDVLALTIQPIVFFFVLTSTFVHGFTVPFFAFGKRAHSNLARTLSYAPTQPFSSDEPGWLSGIRRTMTNATQQNQEGPVAGQTSVVQAMHEGLRRMRDDSVSSRDSAERQHHEHEEAEGGHVHFGGASESVEDVEPDAEDEELGRQGEDEDWGGGDTLEMRRYRARKAADRRASLQPSDKPTEQDIADLAMQREHGEDYDEDAYPRVREWLEGHKIVLEYQKEALSESETVIIPLPKEEYDALMEEESPFRSWLSRNGEKLEKYLDWEPSDNYKLKDYHTENLFKKGIPKQLSSVMSKWLHGDKEMPCEEKSNAYPLLPTHADQEKGGAAKALGSEYTHYPYHSSTGSSAPLRSDAPGSVVTMAPPNMWGTTDSIQSDGEPGYASHFPYSQQAPAYLSEPGSPKTGAPQATEPSSTKQDTEPASATPSGTPQVSFAGYNPPGVKQDEDHESADNAQSHPLSDATDEKHDD</sequence>
<dbReference type="GO" id="GO:0015385">
    <property type="term" value="F:sodium:proton antiporter activity"/>
    <property type="evidence" value="ECO:0007669"/>
    <property type="project" value="InterPro"/>
</dbReference>
<feature type="transmembrane region" description="Helical" evidence="12">
    <location>
        <begin position="277"/>
        <end position="296"/>
    </location>
</feature>
<dbReference type="GO" id="GO:0036376">
    <property type="term" value="P:sodium ion export across plasma membrane"/>
    <property type="evidence" value="ECO:0007669"/>
    <property type="project" value="InterPro"/>
</dbReference>
<keyword evidence="8" id="KW-0406">Ion transport</keyword>
<name>A0AAF0EX45_9BASI</name>
<feature type="transmembrane region" description="Helical" evidence="12">
    <location>
        <begin position="308"/>
        <end position="331"/>
    </location>
</feature>
<comment type="similarity">
    <text evidence="2">Belongs to the fungal Na(+)/H(+) exchanger family.</text>
</comment>
<dbReference type="GeneID" id="85225117"/>
<keyword evidence="15" id="KW-1185">Reference proteome</keyword>
<dbReference type="GO" id="GO:0042391">
    <property type="term" value="P:regulation of membrane potential"/>
    <property type="evidence" value="ECO:0007669"/>
    <property type="project" value="InterPro"/>
</dbReference>
<evidence type="ECO:0000256" key="2">
    <source>
        <dbReference type="ARBA" id="ARBA00005248"/>
    </source>
</evidence>
<dbReference type="Proteomes" id="UP001217754">
    <property type="component" value="Chromosome 2"/>
</dbReference>
<reference evidence="14" key="1">
    <citation type="submission" date="2023-03" db="EMBL/GenBank/DDBJ databases">
        <title>Mating type loci evolution in Malassezia.</title>
        <authorList>
            <person name="Coelho M.A."/>
        </authorList>
    </citation>
    <scope>NUCLEOTIDE SEQUENCE</scope>
    <source>
        <strain evidence="14">CBS 9431</strain>
    </source>
</reference>
<feature type="region of interest" description="Disordered" evidence="11">
    <location>
        <begin position="473"/>
        <end position="536"/>
    </location>
</feature>
<accession>A0AAF0EX45</accession>
<evidence type="ECO:0000256" key="3">
    <source>
        <dbReference type="ARBA" id="ARBA00022448"/>
    </source>
</evidence>
<feature type="transmembrane region" description="Helical" evidence="12">
    <location>
        <begin position="382"/>
        <end position="410"/>
    </location>
</feature>
<evidence type="ECO:0000313" key="14">
    <source>
        <dbReference type="EMBL" id="WFD38515.1"/>
    </source>
</evidence>
<evidence type="ECO:0000259" key="13">
    <source>
        <dbReference type="Pfam" id="PF00999"/>
    </source>
</evidence>
<evidence type="ECO:0000256" key="6">
    <source>
        <dbReference type="ARBA" id="ARBA00022989"/>
    </source>
</evidence>
<dbReference type="GO" id="GO:0005886">
    <property type="term" value="C:plasma membrane"/>
    <property type="evidence" value="ECO:0007669"/>
    <property type="project" value="InterPro"/>
</dbReference>
<protein>
    <recommendedName>
        <fullName evidence="13">Cation/H+ exchanger transmembrane domain-containing protein</fullName>
    </recommendedName>
</protein>
<evidence type="ECO:0000313" key="15">
    <source>
        <dbReference type="Proteomes" id="UP001217754"/>
    </source>
</evidence>
<keyword evidence="10" id="KW-0739">Sodium transport</keyword>
<dbReference type="EMBL" id="CP119959">
    <property type="protein sequence ID" value="WFD38515.1"/>
    <property type="molecule type" value="Genomic_DNA"/>
</dbReference>
<keyword evidence="3" id="KW-0813">Transport</keyword>
<dbReference type="InterPro" id="IPR006153">
    <property type="entry name" value="Cation/H_exchanger_TM"/>
</dbReference>
<comment type="subcellular location">
    <subcellularLocation>
        <location evidence="1">Membrane</location>
        <topology evidence="1">Multi-pass membrane protein</topology>
    </subcellularLocation>
</comment>
<keyword evidence="9 12" id="KW-0472">Membrane</keyword>
<feature type="compositionally biased region" description="Basic and acidic residues" evidence="11">
    <location>
        <begin position="473"/>
        <end position="499"/>
    </location>
</feature>
<dbReference type="PANTHER" id="PTHR31382">
    <property type="entry name" value="NA(+)/H(+) ANTIPORTER"/>
    <property type="match status" value="1"/>
</dbReference>
<proteinExistence type="inferred from homology"/>
<dbReference type="PANTHER" id="PTHR31382:SF4">
    <property type="entry name" value="NA(+)_H(+) ANTIPORTER"/>
    <property type="match status" value="1"/>
</dbReference>
<dbReference type="InterPro" id="IPR004712">
    <property type="entry name" value="Na+/H+_antiporter_fungi"/>
</dbReference>
<dbReference type="Pfam" id="PF00999">
    <property type="entry name" value="Na_H_Exchanger"/>
    <property type="match status" value="1"/>
</dbReference>
<evidence type="ECO:0000256" key="8">
    <source>
        <dbReference type="ARBA" id="ARBA00023065"/>
    </source>
</evidence>
<feature type="transmembrane region" description="Helical" evidence="12">
    <location>
        <begin position="83"/>
        <end position="106"/>
    </location>
</feature>
<dbReference type="FunFam" id="1.20.1530.20:FF:000015">
    <property type="entry name" value="Na(+)/H(+) antiporter 2"/>
    <property type="match status" value="1"/>
</dbReference>
<feature type="region of interest" description="Disordered" evidence="11">
    <location>
        <begin position="720"/>
        <end position="848"/>
    </location>
</feature>
<keyword evidence="4" id="KW-0050">Antiport</keyword>
<feature type="compositionally biased region" description="Polar residues" evidence="11">
    <location>
        <begin position="789"/>
        <end position="811"/>
    </location>
</feature>
<gene>
    <name evidence="14" type="ORF">MJAP1_001468</name>
</gene>
<dbReference type="RefSeq" id="XP_060121412.1">
    <property type="nucleotide sequence ID" value="XM_060265429.1"/>
</dbReference>